<dbReference type="SMART" id="SM00256">
    <property type="entry name" value="FBOX"/>
    <property type="match status" value="1"/>
</dbReference>
<dbReference type="SUPFAM" id="SSF81383">
    <property type="entry name" value="F-box domain"/>
    <property type="match status" value="1"/>
</dbReference>
<dbReference type="Proteomes" id="UP001140206">
    <property type="component" value="Chromosome 1"/>
</dbReference>
<dbReference type="EMBL" id="JAMFTS010000001">
    <property type="protein sequence ID" value="KAJ4821519.1"/>
    <property type="molecule type" value="Genomic_DNA"/>
</dbReference>
<sequence length="397" mass="44870">MDMMSTSSNSKRGRDFIQHENENEIRSSKEVEESNEEEIWSGTLPEDVVLEILSRLPPKPFFRFRCVSKSWLALSAPASRLNKLLQTTTLMGFFWKAAFQIGFTNVLGGDGGVAVDGKLSALPHHDVYDILSCCNGLLLVNCTDFEPTTSIMYVYNPATRMHTAIEQLTLPNSKLSQSCYSYSLAFDPGDGDRLLFHVVCFYHAYDSDDGCTHMFSTFSSDSGTWQQGQGFECAFEIPFYPTGTFLDGRLHLVTRGREILSIDPINNSCLVTKFGFPRSDDIDACEDIGACEIGQSHGLLHFMLANHPHTISIWVSENGDLQNWNSKYQLSLAPYFTDDYSFIFHTKLYLEKDALLVHLENDDIFSIDLRTGKLKEICVLPHSTRHIVWPYVPCFLV</sequence>
<evidence type="ECO:0000259" key="2">
    <source>
        <dbReference type="SMART" id="SM00256"/>
    </source>
</evidence>
<evidence type="ECO:0000313" key="3">
    <source>
        <dbReference type="EMBL" id="KAJ4821519.1"/>
    </source>
</evidence>
<dbReference type="InterPro" id="IPR017451">
    <property type="entry name" value="F-box-assoc_interact_dom"/>
</dbReference>
<feature type="domain" description="F-box" evidence="2">
    <location>
        <begin position="44"/>
        <end position="83"/>
    </location>
</feature>
<feature type="compositionally biased region" description="Polar residues" evidence="1">
    <location>
        <begin position="1"/>
        <end position="10"/>
    </location>
</feature>
<dbReference type="Gene3D" id="1.20.1280.50">
    <property type="match status" value="1"/>
</dbReference>
<gene>
    <name evidence="3" type="ORF">LUZ62_034085</name>
</gene>
<dbReference type="CDD" id="cd22157">
    <property type="entry name" value="F-box_AtFBW1-like"/>
    <property type="match status" value="1"/>
</dbReference>
<feature type="compositionally biased region" description="Basic and acidic residues" evidence="1">
    <location>
        <begin position="12"/>
        <end position="32"/>
    </location>
</feature>
<feature type="region of interest" description="Disordered" evidence="1">
    <location>
        <begin position="1"/>
        <end position="38"/>
    </location>
</feature>
<dbReference type="NCBIfam" id="TIGR01640">
    <property type="entry name" value="F_box_assoc_1"/>
    <property type="match status" value="1"/>
</dbReference>
<keyword evidence="4" id="KW-1185">Reference proteome</keyword>
<accession>A0AAV8HVE7</accession>
<protein>
    <submittedName>
        <fullName evidence="3">F-box and associated interaction domains-containing protein</fullName>
    </submittedName>
</protein>
<reference evidence="3" key="1">
    <citation type="submission" date="2022-08" db="EMBL/GenBank/DDBJ databases">
        <authorList>
            <person name="Marques A."/>
        </authorList>
    </citation>
    <scope>NUCLEOTIDE SEQUENCE</scope>
    <source>
        <strain evidence="3">RhyPub2mFocal</strain>
        <tissue evidence="3">Leaves</tissue>
    </source>
</reference>
<dbReference type="InterPro" id="IPR001810">
    <property type="entry name" value="F-box_dom"/>
</dbReference>
<organism evidence="3 4">
    <name type="scientific">Rhynchospora pubera</name>
    <dbReference type="NCBI Taxonomy" id="906938"/>
    <lineage>
        <taxon>Eukaryota</taxon>
        <taxon>Viridiplantae</taxon>
        <taxon>Streptophyta</taxon>
        <taxon>Embryophyta</taxon>
        <taxon>Tracheophyta</taxon>
        <taxon>Spermatophyta</taxon>
        <taxon>Magnoliopsida</taxon>
        <taxon>Liliopsida</taxon>
        <taxon>Poales</taxon>
        <taxon>Cyperaceae</taxon>
        <taxon>Cyperoideae</taxon>
        <taxon>Rhynchosporeae</taxon>
        <taxon>Rhynchospora</taxon>
    </lineage>
</organism>
<dbReference type="Pfam" id="PF00646">
    <property type="entry name" value="F-box"/>
    <property type="match status" value="1"/>
</dbReference>
<name>A0AAV8HVE7_9POAL</name>
<proteinExistence type="predicted"/>
<dbReference type="Pfam" id="PF07734">
    <property type="entry name" value="FBA_1"/>
    <property type="match status" value="1"/>
</dbReference>
<dbReference type="PANTHER" id="PTHR35546:SF130">
    <property type="entry name" value="EXPRESSED PROTEIN"/>
    <property type="match status" value="1"/>
</dbReference>
<dbReference type="InterPro" id="IPR055290">
    <property type="entry name" value="At3g26010-like"/>
</dbReference>
<evidence type="ECO:0000256" key="1">
    <source>
        <dbReference type="SAM" id="MobiDB-lite"/>
    </source>
</evidence>
<comment type="caution">
    <text evidence="3">The sequence shown here is derived from an EMBL/GenBank/DDBJ whole genome shotgun (WGS) entry which is preliminary data.</text>
</comment>
<dbReference type="PANTHER" id="PTHR35546">
    <property type="entry name" value="F-BOX PROTEIN INTERACTION DOMAIN PROTEIN-RELATED"/>
    <property type="match status" value="1"/>
</dbReference>
<dbReference type="InterPro" id="IPR006527">
    <property type="entry name" value="F-box-assoc_dom_typ1"/>
</dbReference>
<dbReference type="InterPro" id="IPR036047">
    <property type="entry name" value="F-box-like_dom_sf"/>
</dbReference>
<evidence type="ECO:0000313" key="4">
    <source>
        <dbReference type="Proteomes" id="UP001140206"/>
    </source>
</evidence>
<dbReference type="AlphaFoldDB" id="A0AAV8HVE7"/>